<dbReference type="InterPro" id="IPR019787">
    <property type="entry name" value="Znf_PHD-finger"/>
</dbReference>
<evidence type="ECO:0000256" key="1">
    <source>
        <dbReference type="ARBA" id="ARBA00004123"/>
    </source>
</evidence>
<evidence type="ECO:0000256" key="7">
    <source>
        <dbReference type="SAM" id="MobiDB-lite"/>
    </source>
</evidence>
<dbReference type="SMART" id="SM00571">
    <property type="entry name" value="DDT"/>
    <property type="match status" value="1"/>
</dbReference>
<name>A0AAW0SX26_SCYPA</name>
<feature type="region of interest" description="Disordered" evidence="7">
    <location>
        <begin position="504"/>
        <end position="565"/>
    </location>
</feature>
<evidence type="ECO:0008006" key="12">
    <source>
        <dbReference type="Google" id="ProtNLM"/>
    </source>
</evidence>
<sequence>MSERRRKRGRPRSTPMLSYASELKMRNSITRVIKKPRYLMENDDDESNHSTRSTSPSGADERKGKNRRGYNPDVDDRESEYLYGSDFELEELEEESDYKSGSGDDTRDGDEQEEEFMTDGDESVSSYGTTHSGAPGTPLSFQPPSRPPTPVPVWLQDRQYPPLDLPKSSDDLLLPRSHVLRAVGIYEVMRHFRTLVRLSPMRFEDFCAALVAEEQSSLLAEVHMALLKALIREEDSQQTHFGPLDQKDSINVILAMRSLGFPLTILNNCNYPFTSLENRIQVLQFLCDQFLQTSVVREDLLSEGKVRYDDHCRVCHKTGDLLCCDSCSAVYHLDCVDPPLQDVPGEMEDWTCSVCTTHQVDGVTDCISPMETSGVLCRQDPLGFDRHGRKYWFLVRRLFVESEDGDLWYYSTQSQLEELRGLLDPHDLEDELCAGLGEVWGELKRHMSITESITNSSKGTRKSYLEIEDAEVARRVEERRKMKQKVDGIDSMIEEIKEDIKKEIKQETPDDPTSAMTSTLDPVTGELRRSPLTPAEAEVKEEPREVKEEKEEEEKKDSGVKTRTRTGSLVPKQFAVDDLRRRIPPPPDLDSKEGVKGVLDGEEGGEGAKLVQLQSNSQHYRLGCDGKYKVYINQYSTNPLALNKIQHNEERDKKRHLSHKFSLTPTSEFKWNGVIYGNTETLISTLRHTILSLEQNISIHLYHPHWAAIRKWWNSAVLASTEPHQFSRVLMWLVACIKPVVFNPVWHDSLGHVRFNRVTALEREEKKKQEKRDKKEVDQDEPRPATMIKYTLGLKHQVWKLKERSTAFTECGGGSGLLQTGQPHTSL</sequence>
<dbReference type="GO" id="GO:0000978">
    <property type="term" value="F:RNA polymerase II cis-regulatory region sequence-specific DNA binding"/>
    <property type="evidence" value="ECO:0007669"/>
    <property type="project" value="TreeGrafter"/>
</dbReference>
<dbReference type="PROSITE" id="PS01359">
    <property type="entry name" value="ZF_PHD_1"/>
    <property type="match status" value="1"/>
</dbReference>
<feature type="compositionally biased region" description="Basic and acidic residues" evidence="7">
    <location>
        <begin position="537"/>
        <end position="560"/>
    </location>
</feature>
<evidence type="ECO:0000313" key="10">
    <source>
        <dbReference type="EMBL" id="KAK8379985.1"/>
    </source>
</evidence>
<dbReference type="GO" id="GO:0016589">
    <property type="term" value="C:NURF complex"/>
    <property type="evidence" value="ECO:0007669"/>
    <property type="project" value="InterPro"/>
</dbReference>
<dbReference type="PROSITE" id="PS50016">
    <property type="entry name" value="ZF_PHD_2"/>
    <property type="match status" value="1"/>
</dbReference>
<evidence type="ECO:0000256" key="3">
    <source>
        <dbReference type="ARBA" id="ARBA00022771"/>
    </source>
</evidence>
<evidence type="ECO:0000259" key="8">
    <source>
        <dbReference type="PROSITE" id="PS50016"/>
    </source>
</evidence>
<feature type="compositionally biased region" description="Acidic residues" evidence="7">
    <location>
        <begin position="107"/>
        <end position="122"/>
    </location>
</feature>
<evidence type="ECO:0000256" key="5">
    <source>
        <dbReference type="ARBA" id="ARBA00023242"/>
    </source>
</evidence>
<dbReference type="PANTHER" id="PTHR45975:SF2">
    <property type="entry name" value="NUCLEOSOME-REMODELING FACTOR SUBUNIT BPTF"/>
    <property type="match status" value="1"/>
</dbReference>
<dbReference type="InterPro" id="IPR019786">
    <property type="entry name" value="Zinc_finger_PHD-type_CS"/>
</dbReference>
<dbReference type="Gene3D" id="3.30.40.10">
    <property type="entry name" value="Zinc/RING finger domain, C3HC4 (zinc finger)"/>
    <property type="match status" value="1"/>
</dbReference>
<feature type="domain" description="PHD-type" evidence="8">
    <location>
        <begin position="309"/>
        <end position="358"/>
    </location>
</feature>
<dbReference type="SUPFAM" id="SSF57903">
    <property type="entry name" value="FYVE/PHD zinc finger"/>
    <property type="match status" value="1"/>
</dbReference>
<dbReference type="InterPro" id="IPR028941">
    <property type="entry name" value="WHIM2_dom"/>
</dbReference>
<keyword evidence="4" id="KW-0862">Zinc</keyword>
<comment type="caution">
    <text evidence="10">The sequence shown here is derived from an EMBL/GenBank/DDBJ whole genome shotgun (WGS) entry which is preliminary data.</text>
</comment>
<dbReference type="EMBL" id="JARAKH010000043">
    <property type="protein sequence ID" value="KAK8379985.1"/>
    <property type="molecule type" value="Genomic_DNA"/>
</dbReference>
<feature type="compositionally biased region" description="Polar residues" evidence="7">
    <location>
        <begin position="123"/>
        <end position="132"/>
    </location>
</feature>
<evidence type="ECO:0000256" key="2">
    <source>
        <dbReference type="ARBA" id="ARBA00022723"/>
    </source>
</evidence>
<evidence type="ECO:0000313" key="11">
    <source>
        <dbReference type="Proteomes" id="UP001487740"/>
    </source>
</evidence>
<feature type="compositionally biased region" description="Acidic residues" evidence="7">
    <location>
        <begin position="87"/>
        <end position="96"/>
    </location>
</feature>
<protein>
    <recommendedName>
        <fullName evidence="12">Nucleosome-remodeling factor subunit BPTF-like</fullName>
    </recommendedName>
</protein>
<feature type="compositionally biased region" description="Basic residues" evidence="7">
    <location>
        <begin position="1"/>
        <end position="11"/>
    </location>
</feature>
<dbReference type="PROSITE" id="PS50827">
    <property type="entry name" value="DDT"/>
    <property type="match status" value="1"/>
</dbReference>
<accession>A0AAW0SX26</accession>
<keyword evidence="2" id="KW-0479">Metal-binding</keyword>
<organism evidence="10 11">
    <name type="scientific">Scylla paramamosain</name>
    <name type="common">Mud crab</name>
    <dbReference type="NCBI Taxonomy" id="85552"/>
    <lineage>
        <taxon>Eukaryota</taxon>
        <taxon>Metazoa</taxon>
        <taxon>Ecdysozoa</taxon>
        <taxon>Arthropoda</taxon>
        <taxon>Crustacea</taxon>
        <taxon>Multicrustacea</taxon>
        <taxon>Malacostraca</taxon>
        <taxon>Eumalacostraca</taxon>
        <taxon>Eucarida</taxon>
        <taxon>Decapoda</taxon>
        <taxon>Pleocyemata</taxon>
        <taxon>Brachyura</taxon>
        <taxon>Eubrachyura</taxon>
        <taxon>Portunoidea</taxon>
        <taxon>Portunidae</taxon>
        <taxon>Portuninae</taxon>
        <taxon>Scylla</taxon>
    </lineage>
</organism>
<dbReference type="CDD" id="cd15559">
    <property type="entry name" value="PHD1_BPTF"/>
    <property type="match status" value="1"/>
</dbReference>
<dbReference type="Pfam" id="PF15613">
    <property type="entry name" value="WSD"/>
    <property type="match status" value="1"/>
</dbReference>
<dbReference type="Pfam" id="PF00628">
    <property type="entry name" value="PHD"/>
    <property type="match status" value="1"/>
</dbReference>
<dbReference type="Proteomes" id="UP001487740">
    <property type="component" value="Unassembled WGS sequence"/>
</dbReference>
<feature type="domain" description="DDT" evidence="9">
    <location>
        <begin position="176"/>
        <end position="236"/>
    </location>
</feature>
<keyword evidence="5" id="KW-0539">Nucleus</keyword>
<keyword evidence="3 6" id="KW-0863">Zinc-finger</keyword>
<dbReference type="GO" id="GO:0008270">
    <property type="term" value="F:zinc ion binding"/>
    <property type="evidence" value="ECO:0007669"/>
    <property type="project" value="UniProtKB-KW"/>
</dbReference>
<evidence type="ECO:0000259" key="9">
    <source>
        <dbReference type="PROSITE" id="PS50827"/>
    </source>
</evidence>
<feature type="region of interest" description="Disordered" evidence="7">
    <location>
        <begin position="1"/>
        <end position="152"/>
    </location>
</feature>
<keyword evidence="11" id="KW-1185">Reference proteome</keyword>
<dbReference type="InterPro" id="IPR011011">
    <property type="entry name" value="Znf_FYVE_PHD"/>
</dbReference>
<reference evidence="10 11" key="1">
    <citation type="submission" date="2023-03" db="EMBL/GenBank/DDBJ databases">
        <title>High-quality genome of Scylla paramamosain provides insights in environmental adaptation.</title>
        <authorList>
            <person name="Zhang L."/>
        </authorList>
    </citation>
    <scope>NUCLEOTIDE SEQUENCE [LARGE SCALE GENOMIC DNA]</scope>
    <source>
        <strain evidence="10">LZ_2023a</strain>
        <tissue evidence="10">Muscle</tissue>
    </source>
</reference>
<comment type="subcellular location">
    <subcellularLocation>
        <location evidence="1">Nucleus</location>
    </subcellularLocation>
</comment>
<proteinExistence type="predicted"/>
<dbReference type="AlphaFoldDB" id="A0AAW0SX26"/>
<dbReference type="InterPro" id="IPR018501">
    <property type="entry name" value="DDT_dom"/>
</dbReference>
<dbReference type="InterPro" id="IPR001965">
    <property type="entry name" value="Znf_PHD"/>
</dbReference>
<dbReference type="SMART" id="SM00249">
    <property type="entry name" value="PHD"/>
    <property type="match status" value="1"/>
</dbReference>
<dbReference type="InterPro" id="IPR038028">
    <property type="entry name" value="BPTF"/>
</dbReference>
<dbReference type="Pfam" id="PF02791">
    <property type="entry name" value="DDT"/>
    <property type="match status" value="1"/>
</dbReference>
<gene>
    <name evidence="10" type="ORF">O3P69_019797</name>
</gene>
<dbReference type="InterPro" id="IPR028942">
    <property type="entry name" value="WHIM1_dom"/>
</dbReference>
<dbReference type="PANTHER" id="PTHR45975">
    <property type="entry name" value="NUCLEOSOME-REMODELING FACTOR SUBUNIT BPTF"/>
    <property type="match status" value="1"/>
</dbReference>
<evidence type="ECO:0000256" key="6">
    <source>
        <dbReference type="PROSITE-ProRule" id="PRU00146"/>
    </source>
</evidence>
<dbReference type="InterPro" id="IPR013083">
    <property type="entry name" value="Znf_RING/FYVE/PHD"/>
</dbReference>
<dbReference type="GO" id="GO:0006357">
    <property type="term" value="P:regulation of transcription by RNA polymerase II"/>
    <property type="evidence" value="ECO:0007669"/>
    <property type="project" value="InterPro"/>
</dbReference>
<dbReference type="Pfam" id="PF15612">
    <property type="entry name" value="WHIM1"/>
    <property type="match status" value="1"/>
</dbReference>
<evidence type="ECO:0000256" key="4">
    <source>
        <dbReference type="ARBA" id="ARBA00022833"/>
    </source>
</evidence>